<dbReference type="Pfam" id="PF12311">
    <property type="entry name" value="DUF3632"/>
    <property type="match status" value="1"/>
</dbReference>
<dbReference type="InterPro" id="IPR053204">
    <property type="entry name" value="Oxopyrrolidines_Biosynth-assoc"/>
</dbReference>
<proteinExistence type="predicted"/>
<dbReference type="InterPro" id="IPR022085">
    <property type="entry name" value="OpdG"/>
</dbReference>
<sequence length="275" mass="30932">MFIPEAQRDRNENTLWRTMQGGIRMLSRRYAMSDLPIGHFEIEIRNTWECFVIGTSYTDADHPAQDRFVRVVLLAREYGLLSRPRRQAEGVEEENEEEGEQAITRGGRIWTDLPFLVDTLREGWKDLMGRDDDTEGVLERRVNLTAAIARLASVGVMKGELGQCGLVVMATALEREGAIAKDTLKLVEVWLRFAGDALLRLSLAGVKADEAWAAGMDGLISPQLLGEGFNKARFIAWKNRLGELKIAATDRETDGMDIVCANMIDNVWDSFYGLH</sequence>
<dbReference type="AlphaFoldDB" id="A0AA38VL99"/>
<protein>
    <submittedName>
        <fullName evidence="1">Uncharacterized protein</fullName>
    </submittedName>
</protein>
<name>A0AA38VL99_9PEZI</name>
<comment type="caution">
    <text evidence="1">The sequence shown here is derived from an EMBL/GenBank/DDBJ whole genome shotgun (WGS) entry which is preliminary data.</text>
</comment>
<organism evidence="1 2">
    <name type="scientific">Coniochaeta hoffmannii</name>
    <dbReference type="NCBI Taxonomy" id="91930"/>
    <lineage>
        <taxon>Eukaryota</taxon>
        <taxon>Fungi</taxon>
        <taxon>Dikarya</taxon>
        <taxon>Ascomycota</taxon>
        <taxon>Pezizomycotina</taxon>
        <taxon>Sordariomycetes</taxon>
        <taxon>Sordariomycetidae</taxon>
        <taxon>Coniochaetales</taxon>
        <taxon>Coniochaetaceae</taxon>
        <taxon>Coniochaeta</taxon>
    </lineage>
</organism>
<keyword evidence="2" id="KW-1185">Reference proteome</keyword>
<accession>A0AA38VL99</accession>
<reference evidence="1" key="1">
    <citation type="submission" date="2022-07" db="EMBL/GenBank/DDBJ databases">
        <title>Fungi with potential for degradation of polypropylene.</title>
        <authorList>
            <person name="Gostincar C."/>
        </authorList>
    </citation>
    <scope>NUCLEOTIDE SEQUENCE</scope>
    <source>
        <strain evidence="1">EXF-13287</strain>
    </source>
</reference>
<evidence type="ECO:0000313" key="2">
    <source>
        <dbReference type="Proteomes" id="UP001174691"/>
    </source>
</evidence>
<dbReference type="Proteomes" id="UP001174691">
    <property type="component" value="Unassembled WGS sequence"/>
</dbReference>
<dbReference type="EMBL" id="JANBVN010000074">
    <property type="protein sequence ID" value="KAJ9150119.1"/>
    <property type="molecule type" value="Genomic_DNA"/>
</dbReference>
<gene>
    <name evidence="1" type="ORF">NKR19_g5421</name>
</gene>
<dbReference type="PANTHER" id="PTHR38797">
    <property type="entry name" value="NUCLEAR PORE COMPLEX PROTEIN NUP85-RELATED"/>
    <property type="match status" value="1"/>
</dbReference>
<evidence type="ECO:0000313" key="1">
    <source>
        <dbReference type="EMBL" id="KAJ9150119.1"/>
    </source>
</evidence>